<dbReference type="AlphaFoldDB" id="G3AQZ7"/>
<feature type="region of interest" description="Disordered" evidence="6">
    <location>
        <begin position="1"/>
        <end position="31"/>
    </location>
</feature>
<evidence type="ECO:0000256" key="2">
    <source>
        <dbReference type="ARBA" id="ARBA00023015"/>
    </source>
</evidence>
<reference evidence="8 9" key="1">
    <citation type="journal article" date="2011" name="Proc. Natl. Acad. Sci. U.S.A.">
        <title>Comparative genomics of xylose-fermenting fungi for enhanced biofuel production.</title>
        <authorList>
            <person name="Wohlbach D.J."/>
            <person name="Kuo A."/>
            <person name="Sato T.K."/>
            <person name="Potts K.M."/>
            <person name="Salamov A.A."/>
            <person name="LaButti K.M."/>
            <person name="Sun H."/>
            <person name="Clum A."/>
            <person name="Pangilinan J.L."/>
            <person name="Lindquist E.A."/>
            <person name="Lucas S."/>
            <person name="Lapidus A."/>
            <person name="Jin M."/>
            <person name="Gunawan C."/>
            <person name="Balan V."/>
            <person name="Dale B.E."/>
            <person name="Jeffries T.W."/>
            <person name="Zinkel R."/>
            <person name="Barry K.W."/>
            <person name="Grigoriev I.V."/>
            <person name="Gasch A.P."/>
        </authorList>
    </citation>
    <scope>NUCLEOTIDE SEQUENCE [LARGE SCALE GENOMIC DNA]</scope>
    <source>
        <strain evidence="9">NRRL Y-27907 / 11-Y1</strain>
    </source>
</reference>
<dbReference type="Pfam" id="PF00172">
    <property type="entry name" value="Zn_clus"/>
    <property type="match status" value="1"/>
</dbReference>
<feature type="compositionally biased region" description="Basic and acidic residues" evidence="6">
    <location>
        <begin position="78"/>
        <end position="92"/>
    </location>
</feature>
<dbReference type="SUPFAM" id="SSF57701">
    <property type="entry name" value="Zn2/Cys6 DNA-binding domain"/>
    <property type="match status" value="1"/>
</dbReference>
<dbReference type="InParanoid" id="G3AQZ7"/>
<sequence length="1082" mass="121510">MSAPQLYTFDTGNSITKQADSQPASAAATTSTTVAVRKRKRPSLVCSICKKKKIKCDKQLPCNNCIKSKCSDACTYDRSKSPNKLEDNRHSDVPSLPYVSSAKNPIILADHRAKKPKVVSPEKSSDEQVTVSLSELNMLKERLQQIESSINVAPPTYKKAPTPGVLPPPIMSSAWNSASPQPQDGSQGQVFATSYNISHTRSQSPPSNGIQLPPLNFNPPPNGISTNGISTNGISPNGISPNYAGSAKSEDSLIGYNPCLNSEDTINFYENYTSIYVKGPHRRVNFGPFAWSSMMRRDRALSTLWDYVAKRKEKDSSQTLVFAEVTNEVNQENNEVATNESNESEATFRKRALEADGYGDLIPYTNILKRRRPGIQETSELNRCTLPLGLTFYEGQVEKELQLIDKIPLILPKKKVAWKLIDRFFTYLYPFMPFVDEMDFRQKIAAIIGSESLEDTPIKNLKVEKRLDLAIIGTFLLIMRMSYLSLFSNKTDVNEERLTTTDPSPEAQDVKYLLQNPISITTAIVANCCLSQFEILQKTSFPVLQLALYLRIYHTYAPEDGGGPDGGESQTLTAVIIQMAYSLGLHRDPDNFNDVLNDKRQNHLMRKIWHHLVLSDIHNCYTFGIPPAIDPDSYDTKIPFHEEGNENLKDKTLDRFTTACYFPSYTDLAGILRSLLKLVLNVRGKIKLEELCKLISEFEVLMTHKYGTLEDCLNPPTKDTHIFARNFPTKFYISLKAFCVSIFYHIFIHYEPIDLNLSFFYMKKIIKIACTDLMPHYFELLGNSDVICDMMINPKLQQIVHSLNQVNLAIIVRVNVTVYYLRSHADHDARCAADPSYYTYYKELCKLSSCLTRCAEFSIAAVSKLSSRYYHAWRITKGHTYLLRTVTTLDFYKDNLKNNHKDTPTNGLPGYSTEQIAELVTMCETALDRVGKNCVMGTEFCTEVNYKQFNREPSSNSTDTTSSKNTDTTATTASTLATDSPSVNNTKSYTNEFGLNLENSSEIDNVWIQMLTFKQERDGESAAPTPGKFDFNDKMSKSPNSAARLKNIGSGAGMGLSVDQDLSLDMFGDLAFGSMFDGDYAF</sequence>
<feature type="compositionally biased region" description="Polar residues" evidence="6">
    <location>
        <begin position="8"/>
        <end position="23"/>
    </location>
</feature>
<feature type="region of interest" description="Disordered" evidence="6">
    <location>
        <begin position="1017"/>
        <end position="1040"/>
    </location>
</feature>
<evidence type="ECO:0000256" key="1">
    <source>
        <dbReference type="ARBA" id="ARBA00022723"/>
    </source>
</evidence>
<dbReference type="PROSITE" id="PS50048">
    <property type="entry name" value="ZN2_CY6_FUNGAL_2"/>
    <property type="match status" value="1"/>
</dbReference>
<dbReference type="GO" id="GO:0000981">
    <property type="term" value="F:DNA-binding transcription factor activity, RNA polymerase II-specific"/>
    <property type="evidence" value="ECO:0007669"/>
    <property type="project" value="InterPro"/>
</dbReference>
<dbReference type="GeneID" id="18875434"/>
<dbReference type="GO" id="GO:0006351">
    <property type="term" value="P:DNA-templated transcription"/>
    <property type="evidence" value="ECO:0007669"/>
    <property type="project" value="InterPro"/>
</dbReference>
<feature type="region of interest" description="Disordered" evidence="6">
    <location>
        <begin position="78"/>
        <end position="97"/>
    </location>
</feature>
<dbReference type="HOGENOM" id="CLU_005934_0_0_1"/>
<dbReference type="Pfam" id="PF04082">
    <property type="entry name" value="Fungal_trans"/>
    <property type="match status" value="1"/>
</dbReference>
<protein>
    <recommendedName>
        <fullName evidence="7">Zn(2)-C6 fungal-type domain-containing protein</fullName>
    </recommendedName>
</protein>
<evidence type="ECO:0000313" key="8">
    <source>
        <dbReference type="EMBL" id="EGW31656.1"/>
    </source>
</evidence>
<organism evidence="9">
    <name type="scientific">Spathaspora passalidarum (strain NRRL Y-27907 / 11-Y1)</name>
    <dbReference type="NCBI Taxonomy" id="619300"/>
    <lineage>
        <taxon>Eukaryota</taxon>
        <taxon>Fungi</taxon>
        <taxon>Dikarya</taxon>
        <taxon>Ascomycota</taxon>
        <taxon>Saccharomycotina</taxon>
        <taxon>Pichiomycetes</taxon>
        <taxon>Debaryomycetaceae</taxon>
        <taxon>Spathaspora</taxon>
    </lineage>
</organism>
<proteinExistence type="predicted"/>
<dbReference type="Gene3D" id="4.10.240.10">
    <property type="entry name" value="Zn(2)-C6 fungal-type DNA-binding domain"/>
    <property type="match status" value="1"/>
</dbReference>
<dbReference type="GO" id="GO:0045944">
    <property type="term" value="P:positive regulation of transcription by RNA polymerase II"/>
    <property type="evidence" value="ECO:0007669"/>
    <property type="project" value="TreeGrafter"/>
</dbReference>
<dbReference type="RefSeq" id="XP_007376434.1">
    <property type="nucleotide sequence ID" value="XM_007376372.1"/>
</dbReference>
<name>G3AQZ7_SPAPN</name>
<dbReference type="InterPro" id="IPR007219">
    <property type="entry name" value="XnlR_reg_dom"/>
</dbReference>
<dbReference type="SMART" id="SM00066">
    <property type="entry name" value="GAL4"/>
    <property type="match status" value="1"/>
</dbReference>
<dbReference type="OrthoDB" id="4159781at2759"/>
<dbReference type="OMA" id="SCLTRCA"/>
<evidence type="ECO:0000259" key="7">
    <source>
        <dbReference type="PROSITE" id="PS50048"/>
    </source>
</evidence>
<dbReference type="InterPro" id="IPR036864">
    <property type="entry name" value="Zn2-C6_fun-type_DNA-bd_sf"/>
</dbReference>
<dbReference type="EMBL" id="GL996503">
    <property type="protein sequence ID" value="EGW31656.1"/>
    <property type="molecule type" value="Genomic_DNA"/>
</dbReference>
<dbReference type="GO" id="GO:0005634">
    <property type="term" value="C:nucleus"/>
    <property type="evidence" value="ECO:0007669"/>
    <property type="project" value="TreeGrafter"/>
</dbReference>
<keyword evidence="4" id="KW-0804">Transcription</keyword>
<keyword evidence="1" id="KW-0479">Metal-binding</keyword>
<dbReference type="FunCoup" id="G3AQZ7">
    <property type="interactions" value="529"/>
</dbReference>
<evidence type="ECO:0000256" key="3">
    <source>
        <dbReference type="ARBA" id="ARBA00023125"/>
    </source>
</evidence>
<keyword evidence="9" id="KW-1185">Reference proteome</keyword>
<evidence type="ECO:0000256" key="4">
    <source>
        <dbReference type="ARBA" id="ARBA00023163"/>
    </source>
</evidence>
<dbReference type="PANTHER" id="PTHR31069:SF12">
    <property type="entry name" value="TRANSCRIPTION FACTOR DOMAIN-CONTAINING PROTEIN"/>
    <property type="match status" value="1"/>
</dbReference>
<dbReference type="PROSITE" id="PS00463">
    <property type="entry name" value="ZN2_CY6_FUNGAL_1"/>
    <property type="match status" value="1"/>
</dbReference>
<dbReference type="Proteomes" id="UP000000709">
    <property type="component" value="Unassembled WGS sequence"/>
</dbReference>
<dbReference type="InterPro" id="IPR001138">
    <property type="entry name" value="Zn2Cys6_DnaBD"/>
</dbReference>
<dbReference type="CDD" id="cd12148">
    <property type="entry name" value="fungal_TF_MHR"/>
    <property type="match status" value="1"/>
</dbReference>
<evidence type="ECO:0000256" key="5">
    <source>
        <dbReference type="ARBA" id="ARBA00023242"/>
    </source>
</evidence>
<gene>
    <name evidence="8" type="ORF">SPAPADRAFT_72420</name>
</gene>
<evidence type="ECO:0000256" key="6">
    <source>
        <dbReference type="SAM" id="MobiDB-lite"/>
    </source>
</evidence>
<dbReference type="InterPro" id="IPR050675">
    <property type="entry name" value="OAF3"/>
</dbReference>
<dbReference type="eggNOG" id="ENOG502QRPQ">
    <property type="taxonomic scope" value="Eukaryota"/>
</dbReference>
<keyword evidence="5" id="KW-0539">Nucleus</keyword>
<dbReference type="GO" id="GO:0008270">
    <property type="term" value="F:zinc ion binding"/>
    <property type="evidence" value="ECO:0007669"/>
    <property type="project" value="InterPro"/>
</dbReference>
<feature type="compositionally biased region" description="Low complexity" evidence="6">
    <location>
        <begin position="954"/>
        <end position="980"/>
    </location>
</feature>
<dbReference type="GO" id="GO:0000978">
    <property type="term" value="F:RNA polymerase II cis-regulatory region sequence-specific DNA binding"/>
    <property type="evidence" value="ECO:0007669"/>
    <property type="project" value="TreeGrafter"/>
</dbReference>
<accession>G3AQZ7</accession>
<keyword evidence="2" id="KW-0805">Transcription regulation</keyword>
<keyword evidence="3" id="KW-0238">DNA-binding</keyword>
<feature type="region of interest" description="Disordered" evidence="6">
    <location>
        <begin position="951"/>
        <end position="985"/>
    </location>
</feature>
<evidence type="ECO:0000313" key="9">
    <source>
        <dbReference type="Proteomes" id="UP000000709"/>
    </source>
</evidence>
<feature type="domain" description="Zn(2)-C6 fungal-type" evidence="7">
    <location>
        <begin position="45"/>
        <end position="76"/>
    </location>
</feature>
<dbReference type="PANTHER" id="PTHR31069">
    <property type="entry name" value="OLEATE-ACTIVATED TRANSCRIPTION FACTOR 1-RELATED"/>
    <property type="match status" value="1"/>
</dbReference>
<dbReference type="KEGG" id="spaa:SPAPADRAFT_72420"/>
<dbReference type="SMART" id="SM00906">
    <property type="entry name" value="Fungal_trans"/>
    <property type="match status" value="1"/>
</dbReference>